<keyword evidence="3" id="KW-1185">Reference proteome</keyword>
<feature type="compositionally biased region" description="Low complexity" evidence="1">
    <location>
        <begin position="1"/>
        <end position="14"/>
    </location>
</feature>
<sequence length="239" mass="24200">MESDTVVRPGAAGPEGPGGRRRPGAVGQASAALVLAGGVLGAMWGAGLFSGTPAPAAAGKPAVCNPPKATDSPEYPALCAALNRRDLPALLGVPTEHVSVAQSGGGPTTYWDGTTEFDASAQVQVGPVMVRISHNHDVSVRDIAGLASLRAEPATVLGHPAARYRSTTLALVFKGGKSSTGTGGTARHLAVAIGPDEGADTVEFAVWRQDDEPPDEGALLRIAEQVLPAVQGWLPATHG</sequence>
<gene>
    <name evidence="2" type="ORF">GCM10009663_19690</name>
</gene>
<dbReference type="RefSeq" id="WP_344623123.1">
    <property type="nucleotide sequence ID" value="NZ_BAAALD010000013.1"/>
</dbReference>
<feature type="region of interest" description="Disordered" evidence="1">
    <location>
        <begin position="1"/>
        <end position="25"/>
    </location>
</feature>
<organism evidence="2 3">
    <name type="scientific">Kitasatospora arboriphila</name>
    <dbReference type="NCBI Taxonomy" id="258052"/>
    <lineage>
        <taxon>Bacteria</taxon>
        <taxon>Bacillati</taxon>
        <taxon>Actinomycetota</taxon>
        <taxon>Actinomycetes</taxon>
        <taxon>Kitasatosporales</taxon>
        <taxon>Streptomycetaceae</taxon>
        <taxon>Kitasatospora</taxon>
    </lineage>
</organism>
<evidence type="ECO:0000313" key="2">
    <source>
        <dbReference type="EMBL" id="GAA1077892.1"/>
    </source>
</evidence>
<dbReference type="Pfam" id="PF19721">
    <property type="entry name" value="DUF6215"/>
    <property type="match status" value="1"/>
</dbReference>
<accession>A0ABN1TE33</accession>
<proteinExistence type="predicted"/>
<comment type="caution">
    <text evidence="2">The sequence shown here is derived from an EMBL/GenBank/DDBJ whole genome shotgun (WGS) entry which is preliminary data.</text>
</comment>
<evidence type="ECO:0000256" key="1">
    <source>
        <dbReference type="SAM" id="MobiDB-lite"/>
    </source>
</evidence>
<protein>
    <recommendedName>
        <fullName evidence="4">DUF3558 domain-containing protein</fullName>
    </recommendedName>
</protein>
<dbReference type="Proteomes" id="UP001499987">
    <property type="component" value="Unassembled WGS sequence"/>
</dbReference>
<evidence type="ECO:0000313" key="3">
    <source>
        <dbReference type="Proteomes" id="UP001499987"/>
    </source>
</evidence>
<evidence type="ECO:0008006" key="4">
    <source>
        <dbReference type="Google" id="ProtNLM"/>
    </source>
</evidence>
<name>A0ABN1TE33_9ACTN</name>
<dbReference type="EMBL" id="BAAALD010000013">
    <property type="protein sequence ID" value="GAA1077892.1"/>
    <property type="molecule type" value="Genomic_DNA"/>
</dbReference>
<dbReference type="InterPro" id="IPR046187">
    <property type="entry name" value="DUF6215"/>
</dbReference>
<reference evidence="2 3" key="1">
    <citation type="journal article" date="2019" name="Int. J. Syst. Evol. Microbiol.">
        <title>The Global Catalogue of Microorganisms (GCM) 10K type strain sequencing project: providing services to taxonomists for standard genome sequencing and annotation.</title>
        <authorList>
            <consortium name="The Broad Institute Genomics Platform"/>
            <consortium name="The Broad Institute Genome Sequencing Center for Infectious Disease"/>
            <person name="Wu L."/>
            <person name="Ma J."/>
        </authorList>
    </citation>
    <scope>NUCLEOTIDE SEQUENCE [LARGE SCALE GENOMIC DNA]</scope>
    <source>
        <strain evidence="2 3">JCM 13002</strain>
    </source>
</reference>